<proteinExistence type="predicted"/>
<dbReference type="Proteomes" id="UP000281553">
    <property type="component" value="Unassembled WGS sequence"/>
</dbReference>
<sequence length="98" mass="10621">MDDPPSTCKPGADTERRTQANIVVSGGWDNYLLCAAALCRMDSGLRGSSGRHHPPDHIGLNKKPSTIAGTNTDLDTVRLHDGDPESSLVDLPRDQYYT</sequence>
<dbReference type="EMBL" id="UYRU01000795">
    <property type="protein sequence ID" value="VDK30697.1"/>
    <property type="molecule type" value="Genomic_DNA"/>
</dbReference>
<name>A0A3P6PC98_DIBLA</name>
<gene>
    <name evidence="2" type="ORF">DILT_LOCUS218</name>
</gene>
<dbReference type="AlphaFoldDB" id="A0A3P6PC98"/>
<evidence type="ECO:0000256" key="1">
    <source>
        <dbReference type="SAM" id="MobiDB-lite"/>
    </source>
</evidence>
<feature type="region of interest" description="Disordered" evidence="1">
    <location>
        <begin position="44"/>
        <end position="98"/>
    </location>
</feature>
<protein>
    <submittedName>
        <fullName evidence="2">Uncharacterized protein</fullName>
    </submittedName>
</protein>
<feature type="compositionally biased region" description="Polar residues" evidence="1">
    <location>
        <begin position="63"/>
        <end position="74"/>
    </location>
</feature>
<reference evidence="2 3" key="1">
    <citation type="submission" date="2018-11" db="EMBL/GenBank/DDBJ databases">
        <authorList>
            <consortium name="Pathogen Informatics"/>
        </authorList>
    </citation>
    <scope>NUCLEOTIDE SEQUENCE [LARGE SCALE GENOMIC DNA]</scope>
</reference>
<evidence type="ECO:0000313" key="2">
    <source>
        <dbReference type="EMBL" id="VDK30697.1"/>
    </source>
</evidence>
<evidence type="ECO:0000313" key="3">
    <source>
        <dbReference type="Proteomes" id="UP000281553"/>
    </source>
</evidence>
<organism evidence="2 3">
    <name type="scientific">Dibothriocephalus latus</name>
    <name type="common">Fish tapeworm</name>
    <name type="synonym">Diphyllobothrium latum</name>
    <dbReference type="NCBI Taxonomy" id="60516"/>
    <lineage>
        <taxon>Eukaryota</taxon>
        <taxon>Metazoa</taxon>
        <taxon>Spiralia</taxon>
        <taxon>Lophotrochozoa</taxon>
        <taxon>Platyhelminthes</taxon>
        <taxon>Cestoda</taxon>
        <taxon>Eucestoda</taxon>
        <taxon>Diphyllobothriidea</taxon>
        <taxon>Diphyllobothriidae</taxon>
        <taxon>Dibothriocephalus</taxon>
    </lineage>
</organism>
<accession>A0A3P6PC98</accession>
<keyword evidence="3" id="KW-1185">Reference proteome</keyword>